<dbReference type="AlphaFoldDB" id="A0A369NFC3"/>
<protein>
    <recommendedName>
        <fullName evidence="2">Baseplate structural protein Gp10 C-terminal domain-containing protein</fullName>
    </recommendedName>
</protein>
<organism evidence="3 4">
    <name type="scientific">Eggerthella lenta</name>
    <name type="common">Eubacterium lentum</name>
    <dbReference type="NCBI Taxonomy" id="84112"/>
    <lineage>
        <taxon>Bacteria</taxon>
        <taxon>Bacillati</taxon>
        <taxon>Actinomycetota</taxon>
        <taxon>Coriobacteriia</taxon>
        <taxon>Eggerthellales</taxon>
        <taxon>Eggerthellaceae</taxon>
        <taxon>Eggerthella</taxon>
    </lineage>
</organism>
<dbReference type="Proteomes" id="UP000253857">
    <property type="component" value="Unassembled WGS sequence"/>
</dbReference>
<gene>
    <name evidence="3" type="ORF">C1871_00750</name>
</gene>
<dbReference type="RefSeq" id="WP_114518596.1">
    <property type="nucleotide sequence ID" value="NZ_PPTY01000001.1"/>
</dbReference>
<proteinExistence type="predicted"/>
<reference evidence="3 4" key="1">
    <citation type="journal article" date="2018" name="Elife">
        <title>Discovery and characterization of a prevalent human gut bacterial enzyme sufficient for the inactivation of a family of plant toxins.</title>
        <authorList>
            <person name="Koppel N."/>
            <person name="Bisanz J.E."/>
            <person name="Pandelia M.E."/>
            <person name="Turnbaugh P.J."/>
            <person name="Balskus E.P."/>
        </authorList>
    </citation>
    <scope>NUCLEOTIDE SEQUENCE [LARGE SCALE GENOMIC DNA]</scope>
    <source>
        <strain evidence="3 4">FAA1-1-60AUCSF</strain>
    </source>
</reference>
<dbReference type="InterPro" id="IPR053827">
    <property type="entry name" value="Gp10_C"/>
</dbReference>
<feature type="region of interest" description="Disordered" evidence="1">
    <location>
        <begin position="561"/>
        <end position="605"/>
    </location>
</feature>
<name>A0A369NFC3_EGGLN</name>
<accession>A0A369NFC3</accession>
<sequence length="1118" mass="115514">MERLKVTYTDEDGVEIGMLGSYSLDLAYGSDENDFALTVPIDFHLPKKSLVYIDGTEWGGVVRGCRPSTLGESPTNTITGQTWHGVLAESCICPDAGADYYESSGEANAALRALVARQGLGDLFDVSPEDSGFRVSYRHERFADSYSSIRKMLRRSGAKLRISKEPGRKPELSAVEVGSHVDDGSSQRYGYELRVGTPYNHIICLGMGDLAERAVVHLYADADGNVSSVQTLFGLDERQYVYELSNREADELAEEGAKKLKELQATSMCELRLPEDESFDVGDVVGVIDDETGVSVVSDVTKVVVRIGGSGAPEVSNEIGDITVRRTEEGYYQGASAGIVYKAGDGIRIDGATISADVTNEKLAEVEAKAESAGKVAAAAVKSVRGASPVVAAESGGIVTVSHAASGVSGGSYGPAADSSPSWGEAATVGSRLVIDGSGHVKEAAGRRLVMPSSVATPSAKGLMSADDKKKIDAYPWDAISGKPATFAPSAHSHAWDAITGKPASYPPSAHAHDDRYYTESEMDAKLSGKSDASHNHDAAYAAKAHAHQWGDVAGKPTSFAPSAHSHPWADVTGKPATFAPAAHGHPWADVTGKPTAFPPSAHGHSAADVTVGTLPLARGGTGGSSAQAACDSLMAASMGAKRVVPANADLNAYKTPGSYTCNADANAKTLANCPTGGVSFHMIVDQVLGHGTYLSQTIRQYNANIVWMRVSTNAGASWGAWQRTWAIAPDAAAARASIGAAASSHGHGAMTGASASAAGAAGFVPAPAAGAATRYLRSDGTWQVPPDTNTVYTHPATPGNKHVPAGGSSGQILRWGADGTAVWGADNNTTYSAMAGATASAAGRAGLVPAPAAGKQASFLRGDGAWAVPAAGVPAAHTHSAADIASGALAIARGGTGSTSRKGAFDGLSFLGDNPVKTVAGDTVGAWTSLGSGYAWYSVAGQLSGQPSQYGFLVSYVRGGDVWQLWHPQSSGDLYVRSGNGSGWSHGWRKSALEAYPVGALYLSFSATSPASLFGGTWAQITGRFLRAASGTGTGGSDTCTLTGTQMPGHYHGVVREQDGDWAGYWQSNASGGGLWWIVSNGTPGANRGLKTTSVGGGGSHNNMPAYQDVYAWRRTA</sequence>
<evidence type="ECO:0000313" key="3">
    <source>
        <dbReference type="EMBL" id="RDB89031.1"/>
    </source>
</evidence>
<dbReference type="Pfam" id="PF21939">
    <property type="entry name" value="Gp10_C"/>
    <property type="match status" value="1"/>
</dbReference>
<dbReference type="EMBL" id="PPTY01000001">
    <property type="protein sequence ID" value="RDB89031.1"/>
    <property type="molecule type" value="Genomic_DNA"/>
</dbReference>
<comment type="caution">
    <text evidence="3">The sequence shown here is derived from an EMBL/GenBank/DDBJ whole genome shotgun (WGS) entry which is preliminary data.</text>
</comment>
<evidence type="ECO:0000256" key="1">
    <source>
        <dbReference type="SAM" id="MobiDB-lite"/>
    </source>
</evidence>
<feature type="domain" description="Baseplate structural protein Gp10 C-terminal" evidence="2">
    <location>
        <begin position="996"/>
        <end position="1117"/>
    </location>
</feature>
<evidence type="ECO:0000313" key="4">
    <source>
        <dbReference type="Proteomes" id="UP000253857"/>
    </source>
</evidence>
<evidence type="ECO:0000259" key="2">
    <source>
        <dbReference type="Pfam" id="PF21939"/>
    </source>
</evidence>
<dbReference type="CDD" id="cd19958">
    <property type="entry name" value="pyocin_knob"/>
    <property type="match status" value="2"/>
</dbReference>